<gene>
    <name evidence="1" type="ORF">CPAG_09449</name>
</gene>
<dbReference type="EMBL" id="DS268114">
    <property type="protein sequence ID" value="KMM73160.1"/>
    <property type="molecule type" value="Genomic_DNA"/>
</dbReference>
<name>A0A0J6FUS7_COCPO</name>
<sequence>MKLSEPEDRYASSKPWTLLGENLERYLKDRPYREPDREDGLEISFPQLSHVREHGDVLNQKHSGIIGGEPRIRLGQVFSFFFFWGGGGVIVGAFCGDPCSLTTLDVYRNQACRYNSQKKSLFCKS</sequence>
<reference evidence="2" key="3">
    <citation type="journal article" date="2010" name="Genome Res.">
        <title>Population genomic sequencing of Coccidioides fungi reveals recent hybridization and transposon control.</title>
        <authorList>
            <person name="Neafsey D.E."/>
            <person name="Barker B.M."/>
            <person name="Sharpton T.J."/>
            <person name="Stajich J.E."/>
            <person name="Park D.J."/>
            <person name="Whiston E."/>
            <person name="Hung C.-Y."/>
            <person name="McMahan C."/>
            <person name="White J."/>
            <person name="Sykes S."/>
            <person name="Heiman D."/>
            <person name="Young S."/>
            <person name="Zeng Q."/>
            <person name="Abouelleil A."/>
            <person name="Aftuck L."/>
            <person name="Bessette D."/>
            <person name="Brown A."/>
            <person name="FitzGerald M."/>
            <person name="Lui A."/>
            <person name="Macdonald J.P."/>
            <person name="Priest M."/>
            <person name="Orbach M.J."/>
            <person name="Galgiani J.N."/>
            <person name="Kirkland T.N."/>
            <person name="Cole G.T."/>
            <person name="Birren B.W."/>
            <person name="Henn M.R."/>
            <person name="Taylor J.W."/>
            <person name="Rounsley S.D."/>
        </authorList>
    </citation>
    <scope>NUCLEOTIDE SEQUENCE [LARGE SCALE GENOMIC DNA]</scope>
    <source>
        <strain evidence="2">RMSCC 3488</strain>
    </source>
</reference>
<dbReference type="AlphaFoldDB" id="A0A0J6FUS7"/>
<protein>
    <submittedName>
        <fullName evidence="1">Uncharacterized protein</fullName>
    </submittedName>
</protein>
<evidence type="ECO:0000313" key="1">
    <source>
        <dbReference type="EMBL" id="KMM73160.1"/>
    </source>
</evidence>
<dbReference type="VEuPathDB" id="FungiDB:CPAG_09449"/>
<proteinExistence type="predicted"/>
<accession>A0A0J6FUS7</accession>
<organism evidence="1 2">
    <name type="scientific">Coccidioides posadasii RMSCC 3488</name>
    <dbReference type="NCBI Taxonomy" id="454284"/>
    <lineage>
        <taxon>Eukaryota</taxon>
        <taxon>Fungi</taxon>
        <taxon>Dikarya</taxon>
        <taxon>Ascomycota</taxon>
        <taxon>Pezizomycotina</taxon>
        <taxon>Eurotiomycetes</taxon>
        <taxon>Eurotiomycetidae</taxon>
        <taxon>Onygenales</taxon>
        <taxon>Onygenaceae</taxon>
        <taxon>Coccidioides</taxon>
    </lineage>
</organism>
<reference evidence="1 2" key="1">
    <citation type="submission" date="2007-06" db="EMBL/GenBank/DDBJ databases">
        <title>The Genome Sequence of Coccidioides posadasii RMSCC_3488.</title>
        <authorList>
            <consortium name="Coccidioides Genome Resources Consortium"/>
            <consortium name="The Broad Institute Genome Sequencing Platform"/>
            <person name="Henn M.R."/>
            <person name="Sykes S."/>
            <person name="Young S."/>
            <person name="Jaffe D."/>
            <person name="Berlin A."/>
            <person name="Alvarez P."/>
            <person name="Butler J."/>
            <person name="Gnerre S."/>
            <person name="Grabherr M."/>
            <person name="Mauceli E."/>
            <person name="Brockman W."/>
            <person name="Kodira C."/>
            <person name="Alvarado L."/>
            <person name="Zeng Q."/>
            <person name="Crawford M."/>
            <person name="Antoine C."/>
            <person name="Devon K."/>
            <person name="Galgiani J."/>
            <person name="Orsborn K."/>
            <person name="Lewis M.L."/>
            <person name="Nusbaum C."/>
            <person name="Galagan J."/>
            <person name="Birren B."/>
        </authorList>
    </citation>
    <scope>NUCLEOTIDE SEQUENCE [LARGE SCALE GENOMIC DNA]</scope>
    <source>
        <strain evidence="1 2">RMSCC 3488</strain>
    </source>
</reference>
<reference evidence="2" key="2">
    <citation type="journal article" date="2009" name="Genome Res.">
        <title>Comparative genomic analyses of the human fungal pathogens Coccidioides and their relatives.</title>
        <authorList>
            <person name="Sharpton T.J."/>
            <person name="Stajich J.E."/>
            <person name="Rounsley S.D."/>
            <person name="Gardner M.J."/>
            <person name="Wortman J.R."/>
            <person name="Jordar V.S."/>
            <person name="Maiti R."/>
            <person name="Kodira C.D."/>
            <person name="Neafsey D.E."/>
            <person name="Zeng Q."/>
            <person name="Hung C.-Y."/>
            <person name="McMahan C."/>
            <person name="Muszewska A."/>
            <person name="Grynberg M."/>
            <person name="Mandel M.A."/>
            <person name="Kellner E.M."/>
            <person name="Barker B.M."/>
            <person name="Galgiani J.N."/>
            <person name="Orbach M.J."/>
            <person name="Kirkland T.N."/>
            <person name="Cole G.T."/>
            <person name="Henn M.R."/>
            <person name="Birren B.W."/>
            <person name="Taylor J.W."/>
        </authorList>
    </citation>
    <scope>NUCLEOTIDE SEQUENCE [LARGE SCALE GENOMIC DNA]</scope>
    <source>
        <strain evidence="2">RMSCC 3488</strain>
    </source>
</reference>
<evidence type="ECO:0000313" key="2">
    <source>
        <dbReference type="Proteomes" id="UP000054567"/>
    </source>
</evidence>
<dbReference type="Proteomes" id="UP000054567">
    <property type="component" value="Unassembled WGS sequence"/>
</dbReference>